<comment type="caution">
    <text evidence="2">The sequence shown here is derived from an EMBL/GenBank/DDBJ whole genome shotgun (WGS) entry which is preliminary data.</text>
</comment>
<dbReference type="InterPro" id="IPR013324">
    <property type="entry name" value="RNA_pol_sigma_r3/r4-like"/>
</dbReference>
<dbReference type="SUPFAM" id="SSF88659">
    <property type="entry name" value="Sigma3 and sigma4 domains of RNA polymerase sigma factors"/>
    <property type="match status" value="1"/>
</dbReference>
<protein>
    <submittedName>
        <fullName evidence="2">Sigma factor-like helix-turn-helix DNA-binding protein</fullName>
    </submittedName>
</protein>
<dbReference type="RefSeq" id="WP_408175081.1">
    <property type="nucleotide sequence ID" value="NZ_JAQQEZ010000001.1"/>
</dbReference>
<organism evidence="2 3">
    <name type="scientific">Paraburkholderia dipogonis</name>
    <dbReference type="NCBI Taxonomy" id="1211383"/>
    <lineage>
        <taxon>Bacteria</taxon>
        <taxon>Pseudomonadati</taxon>
        <taxon>Pseudomonadota</taxon>
        <taxon>Betaproteobacteria</taxon>
        <taxon>Burkholderiales</taxon>
        <taxon>Burkholderiaceae</taxon>
        <taxon>Paraburkholderia</taxon>
    </lineage>
</organism>
<name>A0ABW9AG78_9BURK</name>
<evidence type="ECO:0000259" key="1">
    <source>
        <dbReference type="Pfam" id="PF08281"/>
    </source>
</evidence>
<gene>
    <name evidence="2" type="ORF">PQR57_01170</name>
</gene>
<dbReference type="CDD" id="cd06171">
    <property type="entry name" value="Sigma70_r4"/>
    <property type="match status" value="1"/>
</dbReference>
<accession>A0ABW9AG78</accession>
<dbReference type="InterPro" id="IPR013249">
    <property type="entry name" value="RNA_pol_sigma70_r4_t2"/>
</dbReference>
<dbReference type="InterPro" id="IPR036388">
    <property type="entry name" value="WH-like_DNA-bd_sf"/>
</dbReference>
<keyword evidence="3" id="KW-1185">Reference proteome</keyword>
<dbReference type="EMBL" id="JAQQEZ010000001">
    <property type="protein sequence ID" value="MFL9999616.1"/>
    <property type="molecule type" value="Genomic_DNA"/>
</dbReference>
<sequence length="54" mass="6005">MLAYFRGQSQSEIAHTLDAPVGTVKSWISRGLEWLRAMADARHVSHAPQHGGLY</sequence>
<feature type="domain" description="RNA polymerase sigma factor 70 region 4 type 2" evidence="1">
    <location>
        <begin position="2"/>
        <end position="35"/>
    </location>
</feature>
<evidence type="ECO:0000313" key="3">
    <source>
        <dbReference type="Proteomes" id="UP001629230"/>
    </source>
</evidence>
<proteinExistence type="predicted"/>
<reference evidence="2 3" key="1">
    <citation type="journal article" date="2024" name="Chem. Sci.">
        <title>Discovery of megapolipeptins by genome mining of a Burkholderiales bacteria collection.</title>
        <authorList>
            <person name="Paulo B.S."/>
            <person name="Recchia M.J.J."/>
            <person name="Lee S."/>
            <person name="Fergusson C.H."/>
            <person name="Romanowski S.B."/>
            <person name="Hernandez A."/>
            <person name="Krull N."/>
            <person name="Liu D.Y."/>
            <person name="Cavanagh H."/>
            <person name="Bos A."/>
            <person name="Gray C.A."/>
            <person name="Murphy B.T."/>
            <person name="Linington R.G."/>
            <person name="Eustaquio A.S."/>
        </authorList>
    </citation>
    <scope>NUCLEOTIDE SEQUENCE [LARGE SCALE GENOMIC DNA]</scope>
    <source>
        <strain evidence="2 3">RL17-350-BIC-A</strain>
    </source>
</reference>
<evidence type="ECO:0000313" key="2">
    <source>
        <dbReference type="EMBL" id="MFL9999616.1"/>
    </source>
</evidence>
<dbReference type="Pfam" id="PF08281">
    <property type="entry name" value="Sigma70_r4_2"/>
    <property type="match status" value="1"/>
</dbReference>
<dbReference type="Proteomes" id="UP001629230">
    <property type="component" value="Unassembled WGS sequence"/>
</dbReference>
<dbReference type="Gene3D" id="1.10.10.10">
    <property type="entry name" value="Winged helix-like DNA-binding domain superfamily/Winged helix DNA-binding domain"/>
    <property type="match status" value="1"/>
</dbReference>